<keyword evidence="1" id="KW-0808">Transferase</keyword>
<dbReference type="GO" id="GO:0008194">
    <property type="term" value="F:UDP-glycosyltransferase activity"/>
    <property type="evidence" value="ECO:0007669"/>
    <property type="project" value="InterPro"/>
</dbReference>
<evidence type="ECO:0000313" key="2">
    <source>
        <dbReference type="EMBL" id="KAF2589343.1"/>
    </source>
</evidence>
<evidence type="ECO:0008006" key="3">
    <source>
        <dbReference type="Google" id="ProtNLM"/>
    </source>
</evidence>
<dbReference type="PANTHER" id="PTHR48045">
    <property type="entry name" value="UDP-GLYCOSYLTRANSFERASE 72B1"/>
    <property type="match status" value="1"/>
</dbReference>
<dbReference type="PANTHER" id="PTHR48045:SF20">
    <property type="entry name" value="UDP-RHAMNOSE:RHAMNOSYLTRANSFERASE 1"/>
    <property type="match status" value="1"/>
</dbReference>
<protein>
    <recommendedName>
        <fullName evidence="3">UDP-glycosyltransferases domain-containing protein</fullName>
    </recommendedName>
</protein>
<name>A0A8S9K6Y9_BRACR</name>
<accession>A0A8S9K6Y9</accession>
<dbReference type="Pfam" id="PF00201">
    <property type="entry name" value="UDPGT"/>
    <property type="match status" value="1"/>
</dbReference>
<proteinExistence type="predicted"/>
<reference evidence="2" key="1">
    <citation type="submission" date="2019-12" db="EMBL/GenBank/DDBJ databases">
        <title>Genome sequencing and annotation of Brassica cretica.</title>
        <authorList>
            <person name="Studholme D.J."/>
            <person name="Sarris P.F."/>
        </authorList>
    </citation>
    <scope>NUCLEOTIDE SEQUENCE</scope>
    <source>
        <strain evidence="2">PFS-102/07</strain>
        <tissue evidence="2">Leaf</tissue>
    </source>
</reference>
<evidence type="ECO:0000256" key="1">
    <source>
        <dbReference type="ARBA" id="ARBA00022679"/>
    </source>
</evidence>
<dbReference type="CDD" id="cd03784">
    <property type="entry name" value="GT1_Gtf-like"/>
    <property type="match status" value="1"/>
</dbReference>
<dbReference type="InterPro" id="IPR002213">
    <property type="entry name" value="UDP_glucos_trans"/>
</dbReference>
<dbReference type="AlphaFoldDB" id="A0A8S9K6Y9"/>
<dbReference type="EMBL" id="QGKY02000190">
    <property type="protein sequence ID" value="KAF2589343.1"/>
    <property type="molecule type" value="Genomic_DNA"/>
</dbReference>
<dbReference type="SUPFAM" id="SSF53756">
    <property type="entry name" value="UDP-Glycosyltransferase/glycogen phosphorylase"/>
    <property type="match status" value="1"/>
</dbReference>
<sequence>MNNVLQFGLHSSKYVSIFELFAVLSLCSSSSIKFRALCVLSSHHGIITRFAVHQRSHRRPQRYLMREDFFSIFSAATLCFFGPPSSLIKDFRSTPEDFTRLPSWIPFQSNIAFRYHEITWYGEKIEEDPTGVSDSIRFGYSISQCDAVFVHSSPDFKPEYLGLLRDLYGKPVFPTGFLLTSTEDEVGDATWVGIKKWLDKQRVSSVVYAALGTEASHRPADLAELAHGLEKSEVPFFWVLRNDSQIPEGFVERIKGRGMVHNGWVPQVKILSHDSVGGFLTHCGWNSLVEGLGIVKKSLRCHQVDTQILKKSK</sequence>
<dbReference type="Gene3D" id="3.40.50.2000">
    <property type="entry name" value="Glycogen Phosphorylase B"/>
    <property type="match status" value="2"/>
</dbReference>
<organism evidence="2">
    <name type="scientific">Brassica cretica</name>
    <name type="common">Mustard</name>
    <dbReference type="NCBI Taxonomy" id="69181"/>
    <lineage>
        <taxon>Eukaryota</taxon>
        <taxon>Viridiplantae</taxon>
        <taxon>Streptophyta</taxon>
        <taxon>Embryophyta</taxon>
        <taxon>Tracheophyta</taxon>
        <taxon>Spermatophyta</taxon>
        <taxon>Magnoliopsida</taxon>
        <taxon>eudicotyledons</taxon>
        <taxon>Gunneridae</taxon>
        <taxon>Pentapetalae</taxon>
        <taxon>rosids</taxon>
        <taxon>malvids</taxon>
        <taxon>Brassicales</taxon>
        <taxon>Brassicaceae</taxon>
        <taxon>Brassiceae</taxon>
        <taxon>Brassica</taxon>
    </lineage>
</organism>
<comment type="caution">
    <text evidence="2">The sequence shown here is derived from an EMBL/GenBank/DDBJ whole genome shotgun (WGS) entry which is preliminary data.</text>
</comment>
<gene>
    <name evidence="2" type="ORF">F2Q70_00038907</name>
</gene>